<evidence type="ECO:0000313" key="3">
    <source>
        <dbReference type="Proteomes" id="UP001243846"/>
    </source>
</evidence>
<name>A0ABT8DA64_9RHOB</name>
<keyword evidence="1" id="KW-1133">Transmembrane helix</keyword>
<comment type="caution">
    <text evidence="2">The sequence shown here is derived from an EMBL/GenBank/DDBJ whole genome shotgun (WGS) entry which is preliminary data.</text>
</comment>
<protein>
    <submittedName>
        <fullName evidence="2">Uncharacterized protein</fullName>
    </submittedName>
</protein>
<dbReference type="RefSeq" id="WP_377687086.1">
    <property type="nucleotide sequence ID" value="NZ_JBHMDZ010000042.1"/>
</dbReference>
<gene>
    <name evidence="2" type="ORF">QWZ10_11025</name>
</gene>
<evidence type="ECO:0000313" key="2">
    <source>
        <dbReference type="EMBL" id="MDN3712194.1"/>
    </source>
</evidence>
<accession>A0ABT8DA64</accession>
<reference evidence="3" key="1">
    <citation type="journal article" date="2019" name="Int. J. Syst. Evol. Microbiol.">
        <title>The Global Catalogue of Microorganisms (GCM) 10K type strain sequencing project: providing services to taxonomists for standard genome sequencing and annotation.</title>
        <authorList>
            <consortium name="The Broad Institute Genomics Platform"/>
            <consortium name="The Broad Institute Genome Sequencing Center for Infectious Disease"/>
            <person name="Wu L."/>
            <person name="Ma J."/>
        </authorList>
    </citation>
    <scope>NUCLEOTIDE SEQUENCE [LARGE SCALE GENOMIC DNA]</scope>
    <source>
        <strain evidence="3">CECT 8482</strain>
    </source>
</reference>
<keyword evidence="1" id="KW-0812">Transmembrane</keyword>
<sequence>MSTALAQPAKAAAAPSPQFRDAVSGALRAVAIGAAVIAAVIIAAAVWRITCSAITSESIRAFAAPTTLESQSRSIEQLVEGAR</sequence>
<evidence type="ECO:0000256" key="1">
    <source>
        <dbReference type="SAM" id="Phobius"/>
    </source>
</evidence>
<feature type="transmembrane region" description="Helical" evidence="1">
    <location>
        <begin position="26"/>
        <end position="47"/>
    </location>
</feature>
<keyword evidence="1" id="KW-0472">Membrane</keyword>
<dbReference type="EMBL" id="JAUFRC010000001">
    <property type="protein sequence ID" value="MDN3712194.1"/>
    <property type="molecule type" value="Genomic_DNA"/>
</dbReference>
<keyword evidence="3" id="KW-1185">Reference proteome</keyword>
<proteinExistence type="predicted"/>
<organism evidence="2 3">
    <name type="scientific">Paracoccus cavernae</name>
    <dbReference type="NCBI Taxonomy" id="1571207"/>
    <lineage>
        <taxon>Bacteria</taxon>
        <taxon>Pseudomonadati</taxon>
        <taxon>Pseudomonadota</taxon>
        <taxon>Alphaproteobacteria</taxon>
        <taxon>Rhodobacterales</taxon>
        <taxon>Paracoccaceae</taxon>
        <taxon>Paracoccus</taxon>
    </lineage>
</organism>
<dbReference type="Proteomes" id="UP001243846">
    <property type="component" value="Unassembled WGS sequence"/>
</dbReference>